<reference evidence="4" key="1">
    <citation type="journal article" date="2020" name="mSystems">
        <title>Genome- and Community-Level Interaction Insights into Carbon Utilization and Element Cycling Functions of Hydrothermarchaeota in Hydrothermal Sediment.</title>
        <authorList>
            <person name="Zhou Z."/>
            <person name="Liu Y."/>
            <person name="Xu W."/>
            <person name="Pan J."/>
            <person name="Luo Z.H."/>
            <person name="Li M."/>
        </authorList>
    </citation>
    <scope>NUCLEOTIDE SEQUENCE [LARGE SCALE GENOMIC DNA]</scope>
    <source>
        <strain evidence="4">SpSt-300</strain>
    </source>
</reference>
<dbReference type="InterPro" id="IPR050570">
    <property type="entry name" value="Cell_wall_metabolism_enzyme"/>
</dbReference>
<gene>
    <name evidence="4" type="ORF">ENQ34_04750</name>
</gene>
<dbReference type="AlphaFoldDB" id="A0A7C2ECI1"/>
<feature type="signal peptide" evidence="2">
    <location>
        <begin position="1"/>
        <end position="43"/>
    </location>
</feature>
<dbReference type="PANTHER" id="PTHR21666">
    <property type="entry name" value="PEPTIDASE-RELATED"/>
    <property type="match status" value="1"/>
</dbReference>
<evidence type="ECO:0000313" key="4">
    <source>
        <dbReference type="EMBL" id="HEL65968.1"/>
    </source>
</evidence>
<dbReference type="SUPFAM" id="SSF51261">
    <property type="entry name" value="Duplicated hybrid motif"/>
    <property type="match status" value="1"/>
</dbReference>
<dbReference type="PANTHER" id="PTHR21666:SF289">
    <property type="entry name" value="L-ALA--D-GLU ENDOPEPTIDASE"/>
    <property type="match status" value="1"/>
</dbReference>
<dbReference type="GO" id="GO:0004222">
    <property type="term" value="F:metalloendopeptidase activity"/>
    <property type="evidence" value="ECO:0007669"/>
    <property type="project" value="TreeGrafter"/>
</dbReference>
<dbReference type="CDD" id="cd12797">
    <property type="entry name" value="M23_peptidase"/>
    <property type="match status" value="1"/>
</dbReference>
<sequence length="176" mass="18895">MIQVAGQAREGEKPRRRDVAIRKAFFFPLLAALALACLPAAGAAPEKLIEFWPPCPGRVTDGFGWRQNPFGGGGQNFHTGIDIAAKVGTPVRAVAGGTAKAGQDPAWGNYVIVRDGDVEYHYYHLSRVIVKNLEEVKTGKVIGYVGSTGASTGPHLHFAVKRCLDPFQILKNQGGK</sequence>
<proteinExistence type="predicted"/>
<organism evidence="4">
    <name type="scientific">Ammonifex degensii</name>
    <dbReference type="NCBI Taxonomy" id="42838"/>
    <lineage>
        <taxon>Bacteria</taxon>
        <taxon>Bacillati</taxon>
        <taxon>Bacillota</taxon>
        <taxon>Clostridia</taxon>
        <taxon>Thermoanaerobacterales</taxon>
        <taxon>Thermoanaerobacteraceae</taxon>
        <taxon>Ammonifex</taxon>
    </lineage>
</organism>
<comment type="caution">
    <text evidence="4">The sequence shown here is derived from an EMBL/GenBank/DDBJ whole genome shotgun (WGS) entry which is preliminary data.</text>
</comment>
<name>A0A7C2ECI1_9THEO</name>
<keyword evidence="1 2" id="KW-0732">Signal</keyword>
<evidence type="ECO:0000256" key="1">
    <source>
        <dbReference type="ARBA" id="ARBA00022729"/>
    </source>
</evidence>
<dbReference type="Pfam" id="PF01551">
    <property type="entry name" value="Peptidase_M23"/>
    <property type="match status" value="1"/>
</dbReference>
<evidence type="ECO:0000259" key="3">
    <source>
        <dbReference type="Pfam" id="PF01551"/>
    </source>
</evidence>
<dbReference type="InterPro" id="IPR016047">
    <property type="entry name" value="M23ase_b-sheet_dom"/>
</dbReference>
<dbReference type="InterPro" id="IPR011055">
    <property type="entry name" value="Dup_hybrid_motif"/>
</dbReference>
<accession>A0A7C2ECI1</accession>
<dbReference type="Gene3D" id="2.70.70.10">
    <property type="entry name" value="Glucose Permease (Domain IIA)"/>
    <property type="match status" value="1"/>
</dbReference>
<protein>
    <submittedName>
        <fullName evidence="4">M23 family metallopeptidase</fullName>
    </submittedName>
</protein>
<evidence type="ECO:0000256" key="2">
    <source>
        <dbReference type="SAM" id="SignalP"/>
    </source>
</evidence>
<feature type="domain" description="M23ase beta-sheet core" evidence="3">
    <location>
        <begin position="77"/>
        <end position="162"/>
    </location>
</feature>
<dbReference type="EMBL" id="DSMU01000300">
    <property type="protein sequence ID" value="HEL65968.1"/>
    <property type="molecule type" value="Genomic_DNA"/>
</dbReference>
<feature type="chain" id="PRO_5027991583" evidence="2">
    <location>
        <begin position="44"/>
        <end position="176"/>
    </location>
</feature>